<comment type="caution">
    <text evidence="1">The sequence shown here is derived from an EMBL/GenBank/DDBJ whole genome shotgun (WGS) entry which is preliminary data.</text>
</comment>
<keyword evidence="2" id="KW-1185">Reference proteome</keyword>
<evidence type="ECO:0000313" key="1">
    <source>
        <dbReference type="EMBL" id="KAF6170612.1"/>
    </source>
</evidence>
<gene>
    <name evidence="1" type="ORF">GIB67_020174</name>
</gene>
<accession>A0A7J7NUF9</accession>
<reference evidence="1 2" key="1">
    <citation type="journal article" date="2020" name="IScience">
        <title>Genome Sequencing of the Endangered Kingdonia uniflora (Circaeasteraceae, Ranunculales) Reveals Potential Mechanisms of Evolutionary Specialization.</title>
        <authorList>
            <person name="Sun Y."/>
            <person name="Deng T."/>
            <person name="Zhang A."/>
            <person name="Moore M.J."/>
            <person name="Landis J.B."/>
            <person name="Lin N."/>
            <person name="Zhang H."/>
            <person name="Zhang X."/>
            <person name="Huang J."/>
            <person name="Zhang X."/>
            <person name="Sun H."/>
            <person name="Wang H."/>
        </authorList>
    </citation>
    <scope>NUCLEOTIDE SEQUENCE [LARGE SCALE GENOMIC DNA]</scope>
    <source>
        <strain evidence="1">TB1705</strain>
        <tissue evidence="1">Leaf</tissue>
    </source>
</reference>
<organism evidence="1 2">
    <name type="scientific">Kingdonia uniflora</name>
    <dbReference type="NCBI Taxonomy" id="39325"/>
    <lineage>
        <taxon>Eukaryota</taxon>
        <taxon>Viridiplantae</taxon>
        <taxon>Streptophyta</taxon>
        <taxon>Embryophyta</taxon>
        <taxon>Tracheophyta</taxon>
        <taxon>Spermatophyta</taxon>
        <taxon>Magnoliopsida</taxon>
        <taxon>Ranunculales</taxon>
        <taxon>Circaeasteraceae</taxon>
        <taxon>Kingdonia</taxon>
    </lineage>
</organism>
<dbReference type="Gene3D" id="3.30.310.80">
    <property type="entry name" value="Kinase associated domain 1, KA1"/>
    <property type="match status" value="1"/>
</dbReference>
<sequence length="61" mass="7024">MVRFKMRKKDCRVSLKGLPKGVRGPLTIDTKTFKLTPKLGVVDVRKKGVDREEFEAFCKQN</sequence>
<name>A0A7J7NUF9_9MAGN</name>
<evidence type="ECO:0000313" key="2">
    <source>
        <dbReference type="Proteomes" id="UP000541444"/>
    </source>
</evidence>
<protein>
    <submittedName>
        <fullName evidence="1">Uncharacterized protein</fullName>
    </submittedName>
</protein>
<dbReference type="OrthoDB" id="1935838at2759"/>
<dbReference type="AlphaFoldDB" id="A0A7J7NUF9"/>
<dbReference type="EMBL" id="JACGCM010000563">
    <property type="protein sequence ID" value="KAF6170612.1"/>
    <property type="molecule type" value="Genomic_DNA"/>
</dbReference>
<proteinExistence type="predicted"/>
<dbReference type="Proteomes" id="UP000541444">
    <property type="component" value="Unassembled WGS sequence"/>
</dbReference>